<sequence length="88" mass="10258">MPILLGPPSSNFWSPLVCQFPLLCFFRIIFVYVIVYAPLFFWLRLLYSLLPFSVKQLLVPPFEFPLASLPQHQIDFAVCFEIPDPEHS</sequence>
<accession>A0A4Y7T3H6</accession>
<keyword evidence="1" id="KW-0472">Membrane</keyword>
<name>A0A4Y7T3H6_COPMI</name>
<keyword evidence="1" id="KW-1133">Transmembrane helix</keyword>
<dbReference type="Proteomes" id="UP000298030">
    <property type="component" value="Unassembled WGS sequence"/>
</dbReference>
<proteinExistence type="predicted"/>
<evidence type="ECO:0000313" key="2">
    <source>
        <dbReference type="EMBL" id="TEB28726.1"/>
    </source>
</evidence>
<evidence type="ECO:0000313" key="3">
    <source>
        <dbReference type="Proteomes" id="UP000298030"/>
    </source>
</evidence>
<keyword evidence="3" id="KW-1185">Reference proteome</keyword>
<comment type="caution">
    <text evidence="2">The sequence shown here is derived from an EMBL/GenBank/DDBJ whole genome shotgun (WGS) entry which is preliminary data.</text>
</comment>
<organism evidence="2 3">
    <name type="scientific">Coprinellus micaceus</name>
    <name type="common">Glistening ink-cap mushroom</name>
    <name type="synonym">Coprinus micaceus</name>
    <dbReference type="NCBI Taxonomy" id="71717"/>
    <lineage>
        <taxon>Eukaryota</taxon>
        <taxon>Fungi</taxon>
        <taxon>Dikarya</taxon>
        <taxon>Basidiomycota</taxon>
        <taxon>Agaricomycotina</taxon>
        <taxon>Agaricomycetes</taxon>
        <taxon>Agaricomycetidae</taxon>
        <taxon>Agaricales</taxon>
        <taxon>Agaricineae</taxon>
        <taxon>Psathyrellaceae</taxon>
        <taxon>Coprinellus</taxon>
    </lineage>
</organism>
<keyword evidence="1" id="KW-0812">Transmembrane</keyword>
<dbReference type="AlphaFoldDB" id="A0A4Y7T3H6"/>
<evidence type="ECO:0000256" key="1">
    <source>
        <dbReference type="SAM" id="Phobius"/>
    </source>
</evidence>
<feature type="transmembrane region" description="Helical" evidence="1">
    <location>
        <begin position="20"/>
        <end position="43"/>
    </location>
</feature>
<reference evidence="2 3" key="1">
    <citation type="journal article" date="2019" name="Nat. Ecol. Evol.">
        <title>Megaphylogeny resolves global patterns of mushroom evolution.</title>
        <authorList>
            <person name="Varga T."/>
            <person name="Krizsan K."/>
            <person name="Foldi C."/>
            <person name="Dima B."/>
            <person name="Sanchez-Garcia M."/>
            <person name="Sanchez-Ramirez S."/>
            <person name="Szollosi G.J."/>
            <person name="Szarkandi J.G."/>
            <person name="Papp V."/>
            <person name="Albert L."/>
            <person name="Andreopoulos W."/>
            <person name="Angelini C."/>
            <person name="Antonin V."/>
            <person name="Barry K.W."/>
            <person name="Bougher N.L."/>
            <person name="Buchanan P."/>
            <person name="Buyck B."/>
            <person name="Bense V."/>
            <person name="Catcheside P."/>
            <person name="Chovatia M."/>
            <person name="Cooper J."/>
            <person name="Damon W."/>
            <person name="Desjardin D."/>
            <person name="Finy P."/>
            <person name="Geml J."/>
            <person name="Haridas S."/>
            <person name="Hughes K."/>
            <person name="Justo A."/>
            <person name="Karasinski D."/>
            <person name="Kautmanova I."/>
            <person name="Kiss B."/>
            <person name="Kocsube S."/>
            <person name="Kotiranta H."/>
            <person name="LaButti K.M."/>
            <person name="Lechner B.E."/>
            <person name="Liimatainen K."/>
            <person name="Lipzen A."/>
            <person name="Lukacs Z."/>
            <person name="Mihaltcheva S."/>
            <person name="Morgado L.N."/>
            <person name="Niskanen T."/>
            <person name="Noordeloos M.E."/>
            <person name="Ohm R.A."/>
            <person name="Ortiz-Santana B."/>
            <person name="Ovrebo C."/>
            <person name="Racz N."/>
            <person name="Riley R."/>
            <person name="Savchenko A."/>
            <person name="Shiryaev A."/>
            <person name="Soop K."/>
            <person name="Spirin V."/>
            <person name="Szebenyi C."/>
            <person name="Tomsovsky M."/>
            <person name="Tulloss R.E."/>
            <person name="Uehling J."/>
            <person name="Grigoriev I.V."/>
            <person name="Vagvolgyi C."/>
            <person name="Papp T."/>
            <person name="Martin F.M."/>
            <person name="Miettinen O."/>
            <person name="Hibbett D.S."/>
            <person name="Nagy L.G."/>
        </authorList>
    </citation>
    <scope>NUCLEOTIDE SEQUENCE [LARGE SCALE GENOMIC DNA]</scope>
    <source>
        <strain evidence="2 3">FP101781</strain>
    </source>
</reference>
<dbReference type="EMBL" id="QPFP01000031">
    <property type="protein sequence ID" value="TEB28726.1"/>
    <property type="molecule type" value="Genomic_DNA"/>
</dbReference>
<gene>
    <name evidence="2" type="ORF">FA13DRAFT_779395</name>
</gene>
<protein>
    <submittedName>
        <fullName evidence="2">Uncharacterized protein</fullName>
    </submittedName>
</protein>